<dbReference type="AlphaFoldDB" id="A0A6B8W2R8"/>
<evidence type="ECO:0000259" key="2">
    <source>
        <dbReference type="PROSITE" id="PS50937"/>
    </source>
</evidence>
<evidence type="ECO:0000256" key="1">
    <source>
        <dbReference type="ARBA" id="ARBA00023125"/>
    </source>
</evidence>
<dbReference type="Gene3D" id="1.25.10.10">
    <property type="entry name" value="Leucine-rich Repeat Variant"/>
    <property type="match status" value="1"/>
</dbReference>
<dbReference type="SUPFAM" id="SSF48371">
    <property type="entry name" value="ARM repeat"/>
    <property type="match status" value="1"/>
</dbReference>
<dbReference type="GO" id="GO:0003677">
    <property type="term" value="F:DNA binding"/>
    <property type="evidence" value="ECO:0007669"/>
    <property type="project" value="UniProtKB-KW"/>
</dbReference>
<dbReference type="PANTHER" id="PTHR30204">
    <property type="entry name" value="REDOX-CYCLING DRUG-SENSING TRANSCRIPTIONAL ACTIVATOR SOXR"/>
    <property type="match status" value="1"/>
</dbReference>
<reference evidence="3 4" key="1">
    <citation type="submission" date="2019-11" db="EMBL/GenBank/DDBJ databases">
        <title>Complete genome sequence of Corynebacterium kalinowskii 1959, a novel Corynebacterium species isolated from soil of a small paddock in Vilsendorf, Germany.</title>
        <authorList>
            <person name="Schaffert L."/>
            <person name="Ruwe M."/>
            <person name="Milse J."/>
            <person name="Hanuschka K."/>
            <person name="Ortseifen V."/>
            <person name="Droste J."/>
            <person name="Brandt D."/>
            <person name="Schlueter L."/>
            <person name="Kutter Y."/>
            <person name="Vinke S."/>
            <person name="Viehoefer P."/>
            <person name="Jacob L."/>
            <person name="Luebke N.-C."/>
            <person name="Schulte-Berndt E."/>
            <person name="Hain C."/>
            <person name="Linder M."/>
            <person name="Schmidt P."/>
            <person name="Wollenschlaeger L."/>
            <person name="Luttermann T."/>
            <person name="Thieme E."/>
            <person name="Hassa J."/>
            <person name="Haak M."/>
            <person name="Wittchen M."/>
            <person name="Mentz A."/>
            <person name="Persicke M."/>
            <person name="Busche T."/>
            <person name="Ruckert C."/>
        </authorList>
    </citation>
    <scope>NUCLEOTIDE SEQUENCE [LARGE SCALE GENOMIC DNA]</scope>
    <source>
        <strain evidence="3 4">2039</strain>
    </source>
</reference>
<dbReference type="RefSeq" id="WP_156231237.1">
    <property type="nucleotide sequence ID" value="NZ_CP046455.1"/>
</dbReference>
<dbReference type="PROSITE" id="PS50937">
    <property type="entry name" value="HTH_MERR_2"/>
    <property type="match status" value="1"/>
</dbReference>
<dbReference type="PRINTS" id="PR00040">
    <property type="entry name" value="HTHMERR"/>
</dbReference>
<dbReference type="PANTHER" id="PTHR30204:SF93">
    <property type="entry name" value="HTH MERR-TYPE DOMAIN-CONTAINING PROTEIN"/>
    <property type="match status" value="1"/>
</dbReference>
<dbReference type="SUPFAM" id="SSF46955">
    <property type="entry name" value="Putative DNA-binding domain"/>
    <property type="match status" value="1"/>
</dbReference>
<dbReference type="InterPro" id="IPR047057">
    <property type="entry name" value="MerR_fam"/>
</dbReference>
<dbReference type="KEGG" id="cok:COCCU_09350"/>
<dbReference type="Pfam" id="PF13411">
    <property type="entry name" value="MerR_1"/>
    <property type="match status" value="1"/>
</dbReference>
<keyword evidence="4" id="KW-1185">Reference proteome</keyword>
<dbReference type="InterPro" id="IPR016024">
    <property type="entry name" value="ARM-type_fold"/>
</dbReference>
<dbReference type="Proteomes" id="UP000424462">
    <property type="component" value="Chromosome"/>
</dbReference>
<gene>
    <name evidence="3" type="primary">tipA1</name>
    <name evidence="3" type="ORF">COCCU_09350</name>
</gene>
<organism evidence="3 4">
    <name type="scientific">Corynebacterium occultum</name>
    <dbReference type="NCBI Taxonomy" id="2675219"/>
    <lineage>
        <taxon>Bacteria</taxon>
        <taxon>Bacillati</taxon>
        <taxon>Actinomycetota</taxon>
        <taxon>Actinomycetes</taxon>
        <taxon>Mycobacteriales</taxon>
        <taxon>Corynebacteriaceae</taxon>
        <taxon>Corynebacterium</taxon>
    </lineage>
</organism>
<dbReference type="Pfam" id="PF13646">
    <property type="entry name" value="HEAT_2"/>
    <property type="match status" value="1"/>
</dbReference>
<proteinExistence type="predicted"/>
<evidence type="ECO:0000313" key="3">
    <source>
        <dbReference type="EMBL" id="QGU07794.1"/>
    </source>
</evidence>
<dbReference type="SMART" id="SM00422">
    <property type="entry name" value="HTH_MERR"/>
    <property type="match status" value="1"/>
</dbReference>
<feature type="domain" description="HTH merR-type" evidence="2">
    <location>
        <begin position="1"/>
        <end position="69"/>
    </location>
</feature>
<dbReference type="EMBL" id="CP046455">
    <property type="protein sequence ID" value="QGU07794.1"/>
    <property type="molecule type" value="Genomic_DNA"/>
</dbReference>
<name>A0A6B8W2R8_9CORY</name>
<sequence>MRIGEFSARSGVSARMLRHYEKLGLIEAAERSSAGYREYRETDLARIFHIESLRTLGMSLSEVKEALDDPDFRPSELLSELIRDTRDRLRRDRELLSRLRAVQEVGPADWDSVLELIGMLRQLRSPEAAQRQRAAFDAGSGQHPPVETLAEAALREENLNVAGALRWALRQSGEAGLSAIARRSNHPEPRIRRQVMRILGEEAASPSARVGLRHGLVDPDEQVRQLAALALREPAAAPLLVEMILAGHHDVEAAETLAALPDSKVYLRRLQVEVEQRTAGDPARARLTQALAEFRGPEVTEVLRGLCGDAERQVALTAAAILKQRGEGIP</sequence>
<evidence type="ECO:0000313" key="4">
    <source>
        <dbReference type="Proteomes" id="UP000424462"/>
    </source>
</evidence>
<dbReference type="GO" id="GO:0003700">
    <property type="term" value="F:DNA-binding transcription factor activity"/>
    <property type="evidence" value="ECO:0007669"/>
    <property type="project" value="InterPro"/>
</dbReference>
<dbReference type="InterPro" id="IPR000551">
    <property type="entry name" value="MerR-type_HTH_dom"/>
</dbReference>
<keyword evidence="1" id="KW-0238">DNA-binding</keyword>
<dbReference type="InterPro" id="IPR009061">
    <property type="entry name" value="DNA-bd_dom_put_sf"/>
</dbReference>
<dbReference type="InterPro" id="IPR011989">
    <property type="entry name" value="ARM-like"/>
</dbReference>
<protein>
    <submittedName>
        <fullName evidence="3">HTH-type transcriptional activator TipA</fullName>
    </submittedName>
</protein>
<dbReference type="Gene3D" id="1.10.1660.10">
    <property type="match status" value="1"/>
</dbReference>
<accession>A0A6B8W2R8</accession>
<dbReference type="PROSITE" id="PS00552">
    <property type="entry name" value="HTH_MERR_1"/>
    <property type="match status" value="1"/>
</dbReference>